<evidence type="ECO:0000313" key="7">
    <source>
        <dbReference type="Proteomes" id="UP001218362"/>
    </source>
</evidence>
<evidence type="ECO:0000256" key="1">
    <source>
        <dbReference type="ARBA" id="ARBA00023002"/>
    </source>
</evidence>
<protein>
    <submittedName>
        <fullName evidence="6">D-2-hydroxyacid dehydrogenase</fullName>
    </submittedName>
</protein>
<dbReference type="SUPFAM" id="SSF52283">
    <property type="entry name" value="Formate/glycerate dehydrogenase catalytic domain-like"/>
    <property type="match status" value="1"/>
</dbReference>
<dbReference type="AlphaFoldDB" id="A0AAJ6BQC4"/>
<dbReference type="InterPro" id="IPR006140">
    <property type="entry name" value="D-isomer_DH_NAD-bd"/>
</dbReference>
<evidence type="ECO:0000259" key="5">
    <source>
        <dbReference type="Pfam" id="PF02826"/>
    </source>
</evidence>
<dbReference type="GO" id="GO:0051287">
    <property type="term" value="F:NAD binding"/>
    <property type="evidence" value="ECO:0007669"/>
    <property type="project" value="InterPro"/>
</dbReference>
<reference evidence="6" key="1">
    <citation type="submission" date="2023-03" db="EMBL/GenBank/DDBJ databases">
        <title>Andean soil-derived lignocellulolytic bacterial consortium as a source of novel taxa and putative plastic-active enzymes.</title>
        <authorList>
            <person name="Diaz-Garcia L."/>
            <person name="Chuvochina M."/>
            <person name="Feuerriegel G."/>
            <person name="Bunk B."/>
            <person name="Sproer C."/>
            <person name="Streit W.R."/>
            <person name="Rodriguez L.M."/>
            <person name="Overmann J."/>
            <person name="Jimenez D.J."/>
        </authorList>
    </citation>
    <scope>NUCLEOTIDE SEQUENCE</scope>
    <source>
        <strain evidence="6">MAG 26</strain>
    </source>
</reference>
<dbReference type="PANTHER" id="PTHR43333">
    <property type="entry name" value="2-HACID_DH_C DOMAIN-CONTAINING PROTEIN"/>
    <property type="match status" value="1"/>
</dbReference>
<proteinExistence type="inferred from homology"/>
<dbReference type="Gene3D" id="3.40.50.720">
    <property type="entry name" value="NAD(P)-binding Rossmann-like Domain"/>
    <property type="match status" value="2"/>
</dbReference>
<name>A0AAJ6BQC4_9SPHN</name>
<feature type="domain" description="D-isomer specific 2-hydroxyacid dehydrogenase catalytic" evidence="4">
    <location>
        <begin position="58"/>
        <end position="302"/>
    </location>
</feature>
<evidence type="ECO:0000256" key="3">
    <source>
        <dbReference type="RuleBase" id="RU003719"/>
    </source>
</evidence>
<dbReference type="KEGG" id="acob:P0Y56_04655"/>
<sequence>MTVAVLPGFARPMLEPRLPGWIDARWWLSVEDLHRLAPEAEIGWFDLHEKPPLLQAVELARGLKWLNSVYAGLDFLPLGEMRERGVQLTNGTGLTAIQVAEFAVLGMLAIAKNYPAVVRAQDARQWLNAAPGIRDLAGSKALILGLGAIGTRIAAALAGFGVEVTAVRRHKAEGALTPDEWRGRLGEFDWIVLTVPGTPETEGMIGAAELAGMKREAVLVNFARANVVDQAALVDALRGKRICAAMLDVTDPEPLPSDHPLWHLDNAHITMHLSGIPTPQSMLRGVERFVENCERYRAGEPLEPWFDAVLGY</sequence>
<accession>A0AAJ6BQC4</accession>
<dbReference type="Proteomes" id="UP001218362">
    <property type="component" value="Chromosome"/>
</dbReference>
<organism evidence="6 7">
    <name type="scientific">Candidatus Andeanibacterium colombiense</name>
    <dbReference type="NCBI Taxonomy" id="3121345"/>
    <lineage>
        <taxon>Bacteria</taxon>
        <taxon>Pseudomonadati</taxon>
        <taxon>Pseudomonadota</taxon>
        <taxon>Alphaproteobacteria</taxon>
        <taxon>Sphingomonadales</taxon>
        <taxon>Sphingomonadaceae</taxon>
        <taxon>Candidatus Andeanibacterium</taxon>
    </lineage>
</organism>
<gene>
    <name evidence="6" type="ORF">P0Y56_04655</name>
</gene>
<keyword evidence="1 3" id="KW-0560">Oxidoreductase</keyword>
<dbReference type="CDD" id="cd05300">
    <property type="entry name" value="2-Hacid_dh_1"/>
    <property type="match status" value="1"/>
</dbReference>
<dbReference type="InterPro" id="IPR036291">
    <property type="entry name" value="NAD(P)-bd_dom_sf"/>
</dbReference>
<comment type="similarity">
    <text evidence="3">Belongs to the D-isomer specific 2-hydroxyacid dehydrogenase family.</text>
</comment>
<evidence type="ECO:0000256" key="2">
    <source>
        <dbReference type="ARBA" id="ARBA00023027"/>
    </source>
</evidence>
<keyword evidence="2" id="KW-0520">NAD</keyword>
<dbReference type="Pfam" id="PF02826">
    <property type="entry name" value="2-Hacid_dh_C"/>
    <property type="match status" value="1"/>
</dbReference>
<dbReference type="InterPro" id="IPR006139">
    <property type="entry name" value="D-isomer_2_OHA_DH_cat_dom"/>
</dbReference>
<feature type="domain" description="D-isomer specific 2-hydroxyacid dehydrogenase NAD-binding" evidence="5">
    <location>
        <begin position="107"/>
        <end position="274"/>
    </location>
</feature>
<dbReference type="GO" id="GO:0016616">
    <property type="term" value="F:oxidoreductase activity, acting on the CH-OH group of donors, NAD or NADP as acceptor"/>
    <property type="evidence" value="ECO:0007669"/>
    <property type="project" value="InterPro"/>
</dbReference>
<dbReference type="EMBL" id="CP119316">
    <property type="protein sequence ID" value="WEK47588.1"/>
    <property type="molecule type" value="Genomic_DNA"/>
</dbReference>
<dbReference type="SUPFAM" id="SSF51735">
    <property type="entry name" value="NAD(P)-binding Rossmann-fold domains"/>
    <property type="match status" value="1"/>
</dbReference>
<dbReference type="PANTHER" id="PTHR43333:SF1">
    <property type="entry name" value="D-ISOMER SPECIFIC 2-HYDROXYACID DEHYDROGENASE NAD-BINDING DOMAIN-CONTAINING PROTEIN"/>
    <property type="match status" value="1"/>
</dbReference>
<evidence type="ECO:0000259" key="4">
    <source>
        <dbReference type="Pfam" id="PF00389"/>
    </source>
</evidence>
<dbReference type="Pfam" id="PF00389">
    <property type="entry name" value="2-Hacid_dh"/>
    <property type="match status" value="1"/>
</dbReference>
<evidence type="ECO:0000313" key="6">
    <source>
        <dbReference type="EMBL" id="WEK47588.1"/>
    </source>
</evidence>